<proteinExistence type="predicted"/>
<keyword evidence="5" id="KW-1185">Reference proteome</keyword>
<dbReference type="Proteomes" id="UP001273166">
    <property type="component" value="Unassembled WGS sequence"/>
</dbReference>
<comment type="caution">
    <text evidence="4">The sequence shown here is derived from an EMBL/GenBank/DDBJ whole genome shotgun (WGS) entry which is preliminary data.</text>
</comment>
<dbReference type="InterPro" id="IPR003959">
    <property type="entry name" value="ATPase_AAA_core"/>
</dbReference>
<dbReference type="Pfam" id="PF23232">
    <property type="entry name" value="AAA_lid_13"/>
    <property type="match status" value="1"/>
</dbReference>
<keyword evidence="4" id="KW-0378">Hydrolase</keyword>
<dbReference type="InterPro" id="IPR056599">
    <property type="entry name" value="AAA_lid_fung"/>
</dbReference>
<feature type="domain" description="ATPase AAA-type core" evidence="2">
    <location>
        <begin position="152"/>
        <end position="229"/>
    </location>
</feature>
<feature type="compositionally biased region" description="Polar residues" evidence="1">
    <location>
        <begin position="522"/>
        <end position="532"/>
    </location>
</feature>
<dbReference type="PANTHER" id="PTHR46411:SF3">
    <property type="entry name" value="AAA+ ATPASE DOMAIN-CONTAINING PROTEIN"/>
    <property type="match status" value="1"/>
</dbReference>
<evidence type="ECO:0000313" key="5">
    <source>
        <dbReference type="Proteomes" id="UP001273166"/>
    </source>
</evidence>
<protein>
    <submittedName>
        <fullName evidence="4">P-loop containing nucleoside triphosphate hydrolase protein</fullName>
    </submittedName>
</protein>
<evidence type="ECO:0000313" key="4">
    <source>
        <dbReference type="EMBL" id="KAK3306395.1"/>
    </source>
</evidence>
<feature type="compositionally biased region" description="Acidic residues" evidence="1">
    <location>
        <begin position="547"/>
        <end position="566"/>
    </location>
</feature>
<dbReference type="Pfam" id="PF00004">
    <property type="entry name" value="AAA"/>
    <property type="match status" value="1"/>
</dbReference>
<dbReference type="Gene3D" id="3.40.50.300">
    <property type="entry name" value="P-loop containing nucleotide triphosphate hydrolases"/>
    <property type="match status" value="1"/>
</dbReference>
<accession>A0AAJ0M288</accession>
<gene>
    <name evidence="4" type="ORF">B0T15DRAFT_552164</name>
</gene>
<evidence type="ECO:0000259" key="2">
    <source>
        <dbReference type="Pfam" id="PF00004"/>
    </source>
</evidence>
<evidence type="ECO:0000259" key="3">
    <source>
        <dbReference type="Pfam" id="PF23232"/>
    </source>
</evidence>
<evidence type="ECO:0000256" key="1">
    <source>
        <dbReference type="SAM" id="MobiDB-lite"/>
    </source>
</evidence>
<sequence>MIGDPDIATADMIVPLGQRFKYEQVSTRAALKAEEDGNPLKVLDLDDDDLLLLPRRVVAYAFRERRFVMLDILSLKEIETSTNVFEDLKINERHKRLVTSLGKSHLDKKAVQKLRPSVSLNQDLIRGKGSGLVILLHGVPGVGKTATAEAVEDSLKDIFRLAHLWDCVLLLDEADISLSRRELGDLKRNALVSVFLRVLEYYSGILFLTTNRVGTLDEAFKSRIHVSLHYPPLNKHQTLEIFKVNIRKLREIVKEKQKLQDQLESNTTKQHKITIDAQSILHYAKWHFDVNEETPEQRWNGRQIRNAFQIAYSLAQFDLNGAAPDQGNWADERSTTTAGCLRTGDGRLDYRQFETVADAVAEFENYLTQATNGTDADRARKDFTRDDYFDSRRQSQRPAYNPPVYQRQLLPSSQAERPRYRPPPARRGEQPTPTRKQYRPRPTTQQAHDGRPQQRPANVMSSGPIRNSPVPRKHPNARAGMARAGPGQQEQQQQQQQQSRTTNARNPIPRPARLAGAKCSDSGYSGWSSATARSPGPDLLGASQDWQLDEQDVAVDGEYQDQDDGSYEDRDERYGGSGQYEGDGDRYGPRGEDQPVYDDLDGIDGEDGQYLDDDEDQERWPK</sequence>
<feature type="region of interest" description="Disordered" evidence="1">
    <location>
        <begin position="385"/>
        <end position="622"/>
    </location>
</feature>
<dbReference type="RefSeq" id="XP_062722175.1">
    <property type="nucleotide sequence ID" value="XM_062870289.1"/>
</dbReference>
<dbReference type="InterPro" id="IPR027417">
    <property type="entry name" value="P-loop_NTPase"/>
</dbReference>
<reference evidence="4" key="1">
    <citation type="journal article" date="2023" name="Mol. Phylogenet. Evol.">
        <title>Genome-scale phylogeny and comparative genomics of the fungal order Sordariales.</title>
        <authorList>
            <person name="Hensen N."/>
            <person name="Bonometti L."/>
            <person name="Westerberg I."/>
            <person name="Brannstrom I.O."/>
            <person name="Guillou S."/>
            <person name="Cros-Aarteil S."/>
            <person name="Calhoun S."/>
            <person name="Haridas S."/>
            <person name="Kuo A."/>
            <person name="Mondo S."/>
            <person name="Pangilinan J."/>
            <person name="Riley R."/>
            <person name="LaButti K."/>
            <person name="Andreopoulos B."/>
            <person name="Lipzen A."/>
            <person name="Chen C."/>
            <person name="Yan M."/>
            <person name="Daum C."/>
            <person name="Ng V."/>
            <person name="Clum A."/>
            <person name="Steindorff A."/>
            <person name="Ohm R.A."/>
            <person name="Martin F."/>
            <person name="Silar P."/>
            <person name="Natvig D.O."/>
            <person name="Lalanne C."/>
            <person name="Gautier V."/>
            <person name="Ament-Velasquez S.L."/>
            <person name="Kruys A."/>
            <person name="Hutchinson M.I."/>
            <person name="Powell A.J."/>
            <person name="Barry K."/>
            <person name="Miller A.N."/>
            <person name="Grigoriev I.V."/>
            <person name="Debuchy R."/>
            <person name="Gladieux P."/>
            <person name="Hiltunen Thoren M."/>
            <person name="Johannesson H."/>
        </authorList>
    </citation>
    <scope>NUCLEOTIDE SEQUENCE</scope>
    <source>
        <strain evidence="4">CBS 333.67</strain>
    </source>
</reference>
<dbReference type="GO" id="GO:0016887">
    <property type="term" value="F:ATP hydrolysis activity"/>
    <property type="evidence" value="ECO:0007669"/>
    <property type="project" value="InterPro"/>
</dbReference>
<feature type="compositionally biased region" description="Polar residues" evidence="1">
    <location>
        <begin position="455"/>
        <end position="465"/>
    </location>
</feature>
<reference evidence="4" key="2">
    <citation type="submission" date="2023-06" db="EMBL/GenBank/DDBJ databases">
        <authorList>
            <consortium name="Lawrence Berkeley National Laboratory"/>
            <person name="Mondo S.J."/>
            <person name="Hensen N."/>
            <person name="Bonometti L."/>
            <person name="Westerberg I."/>
            <person name="Brannstrom I.O."/>
            <person name="Guillou S."/>
            <person name="Cros-Aarteil S."/>
            <person name="Calhoun S."/>
            <person name="Haridas S."/>
            <person name="Kuo A."/>
            <person name="Pangilinan J."/>
            <person name="Riley R."/>
            <person name="Labutti K."/>
            <person name="Andreopoulos B."/>
            <person name="Lipzen A."/>
            <person name="Chen C."/>
            <person name="Yanf M."/>
            <person name="Daum C."/>
            <person name="Ng V."/>
            <person name="Clum A."/>
            <person name="Steindorff A."/>
            <person name="Ohm R."/>
            <person name="Martin F."/>
            <person name="Silar P."/>
            <person name="Natvig D."/>
            <person name="Lalanne C."/>
            <person name="Gautier V."/>
            <person name="Ament-Velasquez S.L."/>
            <person name="Kruys A."/>
            <person name="Hutchinson M.I."/>
            <person name="Powell A.J."/>
            <person name="Barry K."/>
            <person name="Miller A.N."/>
            <person name="Grigoriev I.V."/>
            <person name="Debuchy R."/>
            <person name="Gladieux P."/>
            <person name="Thoren M.H."/>
            <person name="Johannesson H."/>
        </authorList>
    </citation>
    <scope>NUCLEOTIDE SEQUENCE</scope>
    <source>
        <strain evidence="4">CBS 333.67</strain>
    </source>
</reference>
<dbReference type="GO" id="GO:0005524">
    <property type="term" value="F:ATP binding"/>
    <property type="evidence" value="ECO:0007669"/>
    <property type="project" value="InterPro"/>
</dbReference>
<feature type="compositionally biased region" description="Basic and acidic residues" evidence="1">
    <location>
        <begin position="583"/>
        <end position="593"/>
    </location>
</feature>
<feature type="compositionally biased region" description="Low complexity" evidence="1">
    <location>
        <begin position="488"/>
        <end position="498"/>
    </location>
</feature>
<dbReference type="SUPFAM" id="SSF52540">
    <property type="entry name" value="P-loop containing nucleoside triphosphate hydrolases"/>
    <property type="match status" value="1"/>
</dbReference>
<feature type="compositionally biased region" description="Acidic residues" evidence="1">
    <location>
        <begin position="595"/>
        <end position="622"/>
    </location>
</feature>
<feature type="domain" description="AAA+ ATPase lid" evidence="3">
    <location>
        <begin position="262"/>
        <end position="372"/>
    </location>
</feature>
<dbReference type="PANTHER" id="PTHR46411">
    <property type="entry name" value="FAMILY ATPASE, PUTATIVE-RELATED"/>
    <property type="match status" value="1"/>
</dbReference>
<dbReference type="EMBL" id="JAUDZG010000003">
    <property type="protein sequence ID" value="KAK3306395.1"/>
    <property type="molecule type" value="Genomic_DNA"/>
</dbReference>
<dbReference type="GeneID" id="87889118"/>
<organism evidence="4 5">
    <name type="scientific">Chaetomium strumarium</name>
    <dbReference type="NCBI Taxonomy" id="1170767"/>
    <lineage>
        <taxon>Eukaryota</taxon>
        <taxon>Fungi</taxon>
        <taxon>Dikarya</taxon>
        <taxon>Ascomycota</taxon>
        <taxon>Pezizomycotina</taxon>
        <taxon>Sordariomycetes</taxon>
        <taxon>Sordariomycetidae</taxon>
        <taxon>Sordariales</taxon>
        <taxon>Chaetomiaceae</taxon>
        <taxon>Chaetomium</taxon>
    </lineage>
</organism>
<name>A0AAJ0M288_9PEZI</name>
<dbReference type="AlphaFoldDB" id="A0AAJ0M288"/>